<dbReference type="EnsemblMetazoa" id="GAUT004975-RA">
    <property type="protein sequence ID" value="GAUT004975-PA"/>
    <property type="gene ID" value="GAUT004975"/>
</dbReference>
<keyword evidence="3" id="KW-1185">Reference proteome</keyword>
<name>A0A1A9UHF7_GLOAU</name>
<accession>A0A1A9UHF7</accession>
<evidence type="ECO:0000313" key="3">
    <source>
        <dbReference type="Proteomes" id="UP000078200"/>
    </source>
</evidence>
<evidence type="ECO:0000256" key="1">
    <source>
        <dbReference type="SAM" id="Phobius"/>
    </source>
</evidence>
<keyword evidence="1" id="KW-0812">Transmembrane</keyword>
<protein>
    <submittedName>
        <fullName evidence="2">Uncharacterized protein</fullName>
    </submittedName>
</protein>
<evidence type="ECO:0000313" key="2">
    <source>
        <dbReference type="EnsemblMetazoa" id="GAUT004975-PA"/>
    </source>
</evidence>
<sequence>MFNNLNCVIKIFNQSFACKQRLAALGNDKEILTARIENIEKKTHKGLKTSCLAPNKSIKPYHSNGFTNISFFLYRIYIILYVFFKDESIKIPLHEIRANAFLTLNKSISNS</sequence>
<feature type="transmembrane region" description="Helical" evidence="1">
    <location>
        <begin position="65"/>
        <end position="84"/>
    </location>
</feature>
<organism evidence="2 3">
    <name type="scientific">Glossina austeni</name>
    <name type="common">Savannah tsetse fly</name>
    <dbReference type="NCBI Taxonomy" id="7395"/>
    <lineage>
        <taxon>Eukaryota</taxon>
        <taxon>Metazoa</taxon>
        <taxon>Ecdysozoa</taxon>
        <taxon>Arthropoda</taxon>
        <taxon>Hexapoda</taxon>
        <taxon>Insecta</taxon>
        <taxon>Pterygota</taxon>
        <taxon>Neoptera</taxon>
        <taxon>Endopterygota</taxon>
        <taxon>Diptera</taxon>
        <taxon>Brachycera</taxon>
        <taxon>Muscomorpha</taxon>
        <taxon>Hippoboscoidea</taxon>
        <taxon>Glossinidae</taxon>
        <taxon>Glossina</taxon>
    </lineage>
</organism>
<dbReference type="Proteomes" id="UP000078200">
    <property type="component" value="Unassembled WGS sequence"/>
</dbReference>
<dbReference type="AlphaFoldDB" id="A0A1A9UHF7"/>
<keyword evidence="1" id="KW-1133">Transmembrane helix</keyword>
<dbReference type="VEuPathDB" id="VectorBase:GAUT004975"/>
<keyword evidence="1" id="KW-0472">Membrane</keyword>
<reference evidence="2" key="1">
    <citation type="submission" date="2020-05" db="UniProtKB">
        <authorList>
            <consortium name="EnsemblMetazoa"/>
        </authorList>
    </citation>
    <scope>IDENTIFICATION</scope>
    <source>
        <strain evidence="2">TTRI</strain>
    </source>
</reference>
<proteinExistence type="predicted"/>